<evidence type="ECO:0000256" key="4">
    <source>
        <dbReference type="ARBA" id="ARBA00022729"/>
    </source>
</evidence>
<dbReference type="RefSeq" id="WP_133166942.1">
    <property type="nucleotide sequence ID" value="NZ_PUGF01000023.1"/>
</dbReference>
<organism evidence="9 10">
    <name type="scientific">Solimicrobium silvestre</name>
    <dbReference type="NCBI Taxonomy" id="2099400"/>
    <lineage>
        <taxon>Bacteria</taxon>
        <taxon>Pseudomonadati</taxon>
        <taxon>Pseudomonadota</taxon>
        <taxon>Betaproteobacteria</taxon>
        <taxon>Burkholderiales</taxon>
        <taxon>Oxalobacteraceae</taxon>
        <taxon>Solimicrobium</taxon>
    </lineage>
</organism>
<sequence>MNAALNKSMLVSIFASVAFPVLAATTTVSSSVTWKAEAIKKTDVELNVFASNDSLQFKWDPTNKRFSTASSSLTVQAAGKVGTTSYQITSQLTRNKLTHVSGAAIGTVSISSAVGGIAMDVAPVSILEGDRTKGVTLAASGMNGMNLEFEGPNAATNGTYHEAERVKVDFNILSGTDSKNSPLSRGSAEAGLDKLADGTYEGVVEMNFVASWTKS</sequence>
<comment type="caution">
    <text evidence="9">The sequence shown here is derived from an EMBL/GenBank/DDBJ whole genome shotgun (WGS) entry which is preliminary data.</text>
</comment>
<comment type="similarity">
    <text evidence="2">Belongs to the EcpA/MatB fimbrillin family.</text>
</comment>
<evidence type="ECO:0000313" key="9">
    <source>
        <dbReference type="EMBL" id="PRC91449.1"/>
    </source>
</evidence>
<keyword evidence="5" id="KW-0281">Fimbrium</keyword>
<dbReference type="EMBL" id="PUGF01000023">
    <property type="protein sequence ID" value="PRC91449.1"/>
    <property type="molecule type" value="Genomic_DNA"/>
</dbReference>
<proteinExistence type="inferred from homology"/>
<dbReference type="AlphaFoldDB" id="A0A2S9GUR0"/>
<keyword evidence="4 8" id="KW-0732">Signal</keyword>
<evidence type="ECO:0000256" key="8">
    <source>
        <dbReference type="SAM" id="SignalP"/>
    </source>
</evidence>
<dbReference type="Pfam" id="PF16449">
    <property type="entry name" value="MatB"/>
    <property type="match status" value="1"/>
</dbReference>
<evidence type="ECO:0000256" key="1">
    <source>
        <dbReference type="ARBA" id="ARBA00004561"/>
    </source>
</evidence>
<dbReference type="GO" id="GO:0009289">
    <property type="term" value="C:pilus"/>
    <property type="evidence" value="ECO:0007669"/>
    <property type="project" value="UniProtKB-SubCell"/>
</dbReference>
<feature type="chain" id="PRO_5015473606" description="Common pilus major fimbrillin subunit EcpA" evidence="8">
    <location>
        <begin position="24"/>
        <end position="215"/>
    </location>
</feature>
<dbReference type="OrthoDB" id="6556380at2"/>
<gene>
    <name evidence="9" type="ORF">S2091_3864</name>
</gene>
<comment type="subcellular location">
    <subcellularLocation>
        <location evidence="1">Fimbrium</location>
    </subcellularLocation>
</comment>
<feature type="signal peptide" evidence="8">
    <location>
        <begin position="1"/>
        <end position="23"/>
    </location>
</feature>
<evidence type="ECO:0000256" key="2">
    <source>
        <dbReference type="ARBA" id="ARBA00007305"/>
    </source>
</evidence>
<comment type="subunit">
    <text evidence="6">Self-associates. Forms filaments. Interacts with EcpD.</text>
</comment>
<evidence type="ECO:0000256" key="3">
    <source>
        <dbReference type="ARBA" id="ARBA00014507"/>
    </source>
</evidence>
<dbReference type="Gene3D" id="2.60.40.3290">
    <property type="entry name" value="Fimbrial protein EcpA"/>
    <property type="match status" value="1"/>
</dbReference>
<accession>A0A2S9GUR0</accession>
<evidence type="ECO:0000256" key="6">
    <source>
        <dbReference type="ARBA" id="ARBA00026091"/>
    </source>
</evidence>
<keyword evidence="10" id="KW-1185">Reference proteome</keyword>
<reference evidence="9 10" key="1">
    <citation type="submission" date="2018-02" db="EMBL/GenBank/DDBJ databases">
        <title>Solimicrobium silvestre gen. nov., sp. nov., isolated from alpine forest soil.</title>
        <authorList>
            <person name="Margesin R."/>
            <person name="Albuquerque L."/>
            <person name="Zhang D.-C."/>
            <person name="Froufe H.J.C."/>
            <person name="Severino R."/>
            <person name="Roxo I."/>
            <person name="Egas C."/>
            <person name="Da Costa M.S."/>
        </authorList>
    </citation>
    <scope>NUCLEOTIDE SEQUENCE [LARGE SCALE GENOMIC DNA]</scope>
    <source>
        <strain evidence="9 10">S20-91</strain>
    </source>
</reference>
<dbReference type="InterPro" id="IPR016514">
    <property type="entry name" value="EcpA"/>
</dbReference>
<evidence type="ECO:0000256" key="5">
    <source>
        <dbReference type="ARBA" id="ARBA00023263"/>
    </source>
</evidence>
<dbReference type="Proteomes" id="UP000237839">
    <property type="component" value="Unassembled WGS sequence"/>
</dbReference>
<evidence type="ECO:0000313" key="10">
    <source>
        <dbReference type="Proteomes" id="UP000237839"/>
    </source>
</evidence>
<protein>
    <recommendedName>
        <fullName evidence="3">Common pilus major fimbrillin subunit EcpA</fullName>
    </recommendedName>
    <alternativeName>
        <fullName evidence="7">MatB fimbrillin</fullName>
    </alternativeName>
</protein>
<evidence type="ECO:0000256" key="7">
    <source>
        <dbReference type="ARBA" id="ARBA00031192"/>
    </source>
</evidence>
<dbReference type="InterPro" id="IPR038478">
    <property type="entry name" value="Fimbrillin_EcpA_sf"/>
</dbReference>
<name>A0A2S9GUR0_9BURK</name>